<dbReference type="InterPro" id="IPR009288">
    <property type="entry name" value="AIG2-like_dom"/>
</dbReference>
<dbReference type="InterPro" id="IPR036568">
    <property type="entry name" value="GGCT-like_sf"/>
</dbReference>
<dbReference type="AlphaFoldDB" id="A0A1E7K1X4"/>
<dbReference type="EMBL" id="LJGV01000022">
    <property type="protein sequence ID" value="OEU97855.1"/>
    <property type="molecule type" value="Genomic_DNA"/>
</dbReference>
<dbReference type="Pfam" id="PF06094">
    <property type="entry name" value="GGACT"/>
    <property type="match status" value="1"/>
</dbReference>
<feature type="region of interest" description="Disordered" evidence="3">
    <location>
        <begin position="111"/>
        <end position="136"/>
    </location>
</feature>
<evidence type="ECO:0000256" key="2">
    <source>
        <dbReference type="ARBA" id="ARBA00030602"/>
    </source>
</evidence>
<protein>
    <recommendedName>
        <fullName evidence="2">Putative gamma-glutamylcyclotransferase</fullName>
    </recommendedName>
</protein>
<sequence length="192" mass="20276">MVTDPHTAENPAARHARLAPVDTAADALFVYGTLRFDRILAALLGRVPPGTPATAPGWRTAALAGRPYPGLVPSPGHTATGLLLTGLSPAEWRALDDFEDDAYQLRRLTAEREPGAERVPAAEQGPPAAAGGTADSRCSVPGRIWTYVWAAPDQVAAEDWSADVFAARRLAGYAARLEAAATARHRGGHPDR</sequence>
<dbReference type="InterPro" id="IPR013024">
    <property type="entry name" value="GGCT-like"/>
</dbReference>
<feature type="compositionally biased region" description="Low complexity" evidence="3">
    <location>
        <begin position="121"/>
        <end position="134"/>
    </location>
</feature>
<keyword evidence="1" id="KW-0808">Transferase</keyword>
<feature type="domain" description="Gamma-glutamylcyclotransferase AIG2-like" evidence="4">
    <location>
        <begin position="28"/>
        <end position="161"/>
    </location>
</feature>
<gene>
    <name evidence="5" type="ORF">AN217_08315</name>
</gene>
<dbReference type="InterPro" id="IPR045038">
    <property type="entry name" value="AIG2-like"/>
</dbReference>
<evidence type="ECO:0000259" key="4">
    <source>
        <dbReference type="Pfam" id="PF06094"/>
    </source>
</evidence>
<evidence type="ECO:0000313" key="6">
    <source>
        <dbReference type="Proteomes" id="UP000175829"/>
    </source>
</evidence>
<name>A0A1E7K1X4_9ACTN</name>
<dbReference type="Gene3D" id="3.10.490.10">
    <property type="entry name" value="Gamma-glutamyl cyclotransferase-like"/>
    <property type="match status" value="1"/>
</dbReference>
<evidence type="ECO:0000256" key="3">
    <source>
        <dbReference type="SAM" id="MobiDB-lite"/>
    </source>
</evidence>
<dbReference type="GO" id="GO:0016740">
    <property type="term" value="F:transferase activity"/>
    <property type="evidence" value="ECO:0007669"/>
    <property type="project" value="UniProtKB-KW"/>
</dbReference>
<dbReference type="Proteomes" id="UP000175829">
    <property type="component" value="Unassembled WGS sequence"/>
</dbReference>
<evidence type="ECO:0000313" key="5">
    <source>
        <dbReference type="EMBL" id="OEU97855.1"/>
    </source>
</evidence>
<dbReference type="CDD" id="cd06661">
    <property type="entry name" value="GGCT_like"/>
    <property type="match status" value="1"/>
</dbReference>
<evidence type="ECO:0000256" key="1">
    <source>
        <dbReference type="ARBA" id="ARBA00022679"/>
    </source>
</evidence>
<dbReference type="PANTHER" id="PTHR31544">
    <property type="entry name" value="AIG2-LIKE PROTEIN D"/>
    <property type="match status" value="1"/>
</dbReference>
<dbReference type="SUPFAM" id="SSF110857">
    <property type="entry name" value="Gamma-glutamyl cyclotransferase-like"/>
    <property type="match status" value="1"/>
</dbReference>
<dbReference type="PANTHER" id="PTHR31544:SF2">
    <property type="entry name" value="AIG2-LIKE PROTEIN D"/>
    <property type="match status" value="1"/>
</dbReference>
<accession>A0A1E7K1X4</accession>
<dbReference type="PATRIC" id="fig|943816.4.peg.1043"/>
<reference evidence="5 6" key="1">
    <citation type="journal article" date="2016" name="Front. Microbiol.">
        <title>Comparative Genomics Analysis of Streptomyces Species Reveals Their Adaptation to the Marine Environment and Their Diversity at the Genomic Level.</title>
        <authorList>
            <person name="Tian X."/>
            <person name="Zhang Z."/>
            <person name="Yang T."/>
            <person name="Chen M."/>
            <person name="Li J."/>
            <person name="Chen F."/>
            <person name="Yang J."/>
            <person name="Li W."/>
            <person name="Zhang B."/>
            <person name="Zhang Z."/>
            <person name="Wu J."/>
            <person name="Zhang C."/>
            <person name="Long L."/>
            <person name="Xiao J."/>
        </authorList>
    </citation>
    <scope>NUCLEOTIDE SEQUENCE [LARGE SCALE GENOMIC DNA]</scope>
    <source>
        <strain evidence="5 6">SCSIO M10379</strain>
    </source>
</reference>
<organism evidence="5 6">
    <name type="scientific">Streptomyces qinglanensis</name>
    <dbReference type="NCBI Taxonomy" id="943816"/>
    <lineage>
        <taxon>Bacteria</taxon>
        <taxon>Bacillati</taxon>
        <taxon>Actinomycetota</taxon>
        <taxon>Actinomycetes</taxon>
        <taxon>Kitasatosporales</taxon>
        <taxon>Streptomycetaceae</taxon>
        <taxon>Streptomyces</taxon>
    </lineage>
</organism>
<proteinExistence type="predicted"/>
<comment type="caution">
    <text evidence="5">The sequence shown here is derived from an EMBL/GenBank/DDBJ whole genome shotgun (WGS) entry which is preliminary data.</text>
</comment>